<keyword evidence="3" id="KW-0805">Transcription regulation</keyword>
<feature type="domain" description="C2H2-type" evidence="10">
    <location>
        <begin position="14"/>
        <end position="41"/>
    </location>
</feature>
<dbReference type="GO" id="GO:0008270">
    <property type="term" value="F:zinc ion binding"/>
    <property type="evidence" value="ECO:0007669"/>
    <property type="project" value="UniProtKB-KW"/>
</dbReference>
<proteinExistence type="predicted"/>
<dbReference type="Pfam" id="PF00172">
    <property type="entry name" value="Zn_clus"/>
    <property type="match status" value="1"/>
</dbReference>
<dbReference type="SUPFAM" id="SSF57701">
    <property type="entry name" value="Zn2/Cys6 DNA-binding domain"/>
    <property type="match status" value="1"/>
</dbReference>
<keyword evidence="7" id="KW-0863">Zinc-finger</keyword>
<dbReference type="CDD" id="cd00067">
    <property type="entry name" value="GAL4"/>
    <property type="match status" value="1"/>
</dbReference>
<reference evidence="11" key="1">
    <citation type="journal article" date="2022" name="bioRxiv">
        <title>Deciphering the potential niche of two novel black yeast fungi from a biological soil crust based on their genomes, phenotypes, and melanin regulation.</title>
        <authorList>
            <consortium name="DOE Joint Genome Institute"/>
            <person name="Carr E.C."/>
            <person name="Barton Q."/>
            <person name="Grambo S."/>
            <person name="Sullivan M."/>
            <person name="Renfro C.M."/>
            <person name="Kuo A."/>
            <person name="Pangilinan J."/>
            <person name="Lipzen A."/>
            <person name="Keymanesh K."/>
            <person name="Savage E."/>
            <person name="Barry K."/>
            <person name="Grigoriev I.V."/>
            <person name="Riekhof W.R."/>
            <person name="Harris S.S."/>
        </authorList>
    </citation>
    <scope>NUCLEOTIDE SEQUENCE</scope>
    <source>
        <strain evidence="11">JF 03-4F</strain>
    </source>
</reference>
<dbReference type="InterPro" id="IPR001138">
    <property type="entry name" value="Zn2Cys6_DnaBD"/>
</dbReference>
<dbReference type="GO" id="GO:0003677">
    <property type="term" value="F:DNA binding"/>
    <property type="evidence" value="ECO:0007669"/>
    <property type="project" value="UniProtKB-KW"/>
</dbReference>
<evidence type="ECO:0000313" key="12">
    <source>
        <dbReference type="Proteomes" id="UP001203852"/>
    </source>
</evidence>
<dbReference type="PROSITE" id="PS00028">
    <property type="entry name" value="ZINC_FINGER_C2H2_1"/>
    <property type="match status" value="1"/>
</dbReference>
<feature type="compositionally biased region" description="Polar residues" evidence="8">
    <location>
        <begin position="307"/>
        <end position="326"/>
    </location>
</feature>
<dbReference type="PROSITE" id="PS50157">
    <property type="entry name" value="ZINC_FINGER_C2H2_2"/>
    <property type="match status" value="1"/>
</dbReference>
<keyword evidence="2" id="KW-0862">Zinc</keyword>
<protein>
    <recommendedName>
        <fullName evidence="13">C2H2-type domain-containing protein</fullName>
    </recommendedName>
</protein>
<keyword evidence="4" id="KW-0238">DNA-binding</keyword>
<evidence type="ECO:0000256" key="8">
    <source>
        <dbReference type="SAM" id="MobiDB-lite"/>
    </source>
</evidence>
<evidence type="ECO:0000313" key="11">
    <source>
        <dbReference type="EMBL" id="KAI1610261.1"/>
    </source>
</evidence>
<evidence type="ECO:0000256" key="6">
    <source>
        <dbReference type="ARBA" id="ARBA00023242"/>
    </source>
</evidence>
<dbReference type="EMBL" id="MU404358">
    <property type="protein sequence ID" value="KAI1610261.1"/>
    <property type="molecule type" value="Genomic_DNA"/>
</dbReference>
<evidence type="ECO:0008006" key="13">
    <source>
        <dbReference type="Google" id="ProtNLM"/>
    </source>
</evidence>
<evidence type="ECO:0000256" key="2">
    <source>
        <dbReference type="ARBA" id="ARBA00022833"/>
    </source>
</evidence>
<comment type="caution">
    <text evidence="11">The sequence shown here is derived from an EMBL/GenBank/DDBJ whole genome shotgun (WGS) entry which is preliminary data.</text>
</comment>
<keyword evidence="6" id="KW-0539">Nucleus</keyword>
<dbReference type="PROSITE" id="PS50048">
    <property type="entry name" value="ZN2_CY6_FUNGAL_2"/>
    <property type="match status" value="1"/>
</dbReference>
<feature type="domain" description="Zn(2)-C6 fungal-type" evidence="9">
    <location>
        <begin position="55"/>
        <end position="84"/>
    </location>
</feature>
<feature type="region of interest" description="Disordered" evidence="8">
    <location>
        <begin position="847"/>
        <end position="944"/>
    </location>
</feature>
<dbReference type="GO" id="GO:0006351">
    <property type="term" value="P:DNA-templated transcription"/>
    <property type="evidence" value="ECO:0007669"/>
    <property type="project" value="InterPro"/>
</dbReference>
<evidence type="ECO:0000259" key="10">
    <source>
        <dbReference type="PROSITE" id="PS50157"/>
    </source>
</evidence>
<keyword evidence="1" id="KW-0479">Metal-binding</keyword>
<dbReference type="AlphaFoldDB" id="A0AAN6DQA4"/>
<dbReference type="InterPro" id="IPR007219">
    <property type="entry name" value="XnlR_reg_dom"/>
</dbReference>
<dbReference type="InterPro" id="IPR036864">
    <property type="entry name" value="Zn2-C6_fun-type_DNA-bd_sf"/>
</dbReference>
<dbReference type="Pfam" id="PF04082">
    <property type="entry name" value="Fungal_trans"/>
    <property type="match status" value="1"/>
</dbReference>
<gene>
    <name evidence="11" type="ORF">EDD36DRAFT_386360</name>
</gene>
<sequence length="1019" mass="112810">MKAKDGERPAERSAACTVCGKTFARSDTLLRHEKNHHASQDRGPVHRVTNDTFRACRGCATARSRCSGSVPCGRCTMRGIDCVYPNKRRKGSSPSVPEANGFGDTAQKHHRSGHFGELVFAANEPMLVHQDVQNIARKSSMSTSVLDSVTQPGSTETLAPPTFPPAFDSRQMPISQGGQLGLGLDAMSSITSEIHQPASFVNAPMTGFDNAFVGGAAAYDYTSFDEPLNWIPPSIYPSPYDAELEQDFSFILPPLPATPNLGTDYNMPISLDSAAQIFQVPTNISQDDLETQAFSASLMALDQSPISSGSDSMNMAKPNNTASTASDTKRKKRKASFVPDQFDKPRRAQTSYAFPDPSESSSTTATTEAQDHCLPATYEAIVDRFKILCLATENCFARVYYPDMVTFNHCLNLYFEHFQPACPLIHQPSFGHSTHWLVVLAVAAIGSTFSKASHALDLREAFQEFLRRAVQRVADGIPDDSLGIPLAQARILNLIGLVQSDRDQLRSQAPRYHADLSRWCLESGVLQLPDLGDITDGEPNTANTDQWQLWQKWIRIESLRRIGYLAWMMDCCLGYMANARPLCNMDDARTRLPCAESVWNAQSAESWAQIMSNVPETPSLCAALEILYNKKKIDPSYSELSQTLLIHALYLRTWEVGTHIKQPLSEWVPTGKARGFLNTPSKDNFWLPLYPLYANWRNSACDCLDVLNWQASSVVANASGVEHGVMLHLHLARIILLTPFQEIQDLMFSLIGKVGNSAKASFYVHDGSYQPRNSAKLPQIRKITWRWLREDQHKARLAMIHAGSVFWYVRRYSSTSFFEPIAVYLATLVLWTYGSYKSTALDRDAAAAGQKPEGGPSGPDAGAAIQPSRVERKERPVKFMNKAAGQTDNASQLQSSTSPHTKFSDLDTNQSPDTENGVDPSASSPLHDSDSDGDETSSSNEQPEFIHLDRPCDDEMVQHFVRNGHNMSGHMSNVGDICKTPQKVLLEGAKLLRTRLSCWGVGREYYDILMKLAELRKAG</sequence>
<dbReference type="PANTHER" id="PTHR47660">
    <property type="entry name" value="TRANSCRIPTION FACTOR WITH C2H2 AND ZN(2)-CYS(6) DNA BINDING DOMAIN (EUROFUNG)-RELATED-RELATED"/>
    <property type="match status" value="1"/>
</dbReference>
<evidence type="ECO:0000259" key="9">
    <source>
        <dbReference type="PROSITE" id="PS50048"/>
    </source>
</evidence>
<dbReference type="PANTHER" id="PTHR47660:SF7">
    <property type="entry name" value="TRANSCRIPTION FACTOR WITH C2H2 AND ZN(2)-CYS(6) DNA BINDING DOMAIN (EUROFUNG)"/>
    <property type="match status" value="1"/>
</dbReference>
<feature type="region of interest" description="Disordered" evidence="8">
    <location>
        <begin position="307"/>
        <end position="368"/>
    </location>
</feature>
<dbReference type="InterPro" id="IPR013087">
    <property type="entry name" value="Znf_C2H2_type"/>
</dbReference>
<dbReference type="GO" id="GO:0000981">
    <property type="term" value="F:DNA-binding transcription factor activity, RNA polymerase II-specific"/>
    <property type="evidence" value="ECO:0007669"/>
    <property type="project" value="InterPro"/>
</dbReference>
<keyword evidence="12" id="KW-1185">Reference proteome</keyword>
<evidence type="ECO:0000256" key="4">
    <source>
        <dbReference type="ARBA" id="ARBA00023125"/>
    </source>
</evidence>
<name>A0AAN6DQA4_9EURO</name>
<dbReference type="Gene3D" id="4.10.240.10">
    <property type="entry name" value="Zn(2)-C6 fungal-type DNA-binding domain"/>
    <property type="match status" value="1"/>
</dbReference>
<dbReference type="PROSITE" id="PS00463">
    <property type="entry name" value="ZN2_CY6_FUNGAL_1"/>
    <property type="match status" value="1"/>
</dbReference>
<feature type="compositionally biased region" description="Low complexity" evidence="8">
    <location>
        <begin position="358"/>
        <end position="368"/>
    </location>
</feature>
<evidence type="ECO:0000256" key="1">
    <source>
        <dbReference type="ARBA" id="ARBA00022723"/>
    </source>
</evidence>
<dbReference type="Gene3D" id="3.30.160.60">
    <property type="entry name" value="Classic Zinc Finger"/>
    <property type="match status" value="1"/>
</dbReference>
<organism evidence="11 12">
    <name type="scientific">Exophiala viscosa</name>
    <dbReference type="NCBI Taxonomy" id="2486360"/>
    <lineage>
        <taxon>Eukaryota</taxon>
        <taxon>Fungi</taxon>
        <taxon>Dikarya</taxon>
        <taxon>Ascomycota</taxon>
        <taxon>Pezizomycotina</taxon>
        <taxon>Eurotiomycetes</taxon>
        <taxon>Chaetothyriomycetidae</taxon>
        <taxon>Chaetothyriales</taxon>
        <taxon>Herpotrichiellaceae</taxon>
        <taxon>Exophiala</taxon>
    </lineage>
</organism>
<keyword evidence="5" id="KW-0804">Transcription</keyword>
<evidence type="ECO:0000256" key="3">
    <source>
        <dbReference type="ARBA" id="ARBA00023015"/>
    </source>
</evidence>
<dbReference type="InterPro" id="IPR036236">
    <property type="entry name" value="Znf_C2H2_sf"/>
</dbReference>
<evidence type="ECO:0000256" key="5">
    <source>
        <dbReference type="ARBA" id="ARBA00023163"/>
    </source>
</evidence>
<feature type="compositionally biased region" description="Polar residues" evidence="8">
    <location>
        <begin position="884"/>
        <end position="914"/>
    </location>
</feature>
<accession>A0AAN6DQA4</accession>
<dbReference type="CDD" id="cd12148">
    <property type="entry name" value="fungal_TF_MHR"/>
    <property type="match status" value="1"/>
</dbReference>
<dbReference type="Proteomes" id="UP001203852">
    <property type="component" value="Unassembled WGS sequence"/>
</dbReference>
<dbReference type="SUPFAM" id="SSF57667">
    <property type="entry name" value="beta-beta-alpha zinc fingers"/>
    <property type="match status" value="1"/>
</dbReference>
<dbReference type="SMART" id="SM00066">
    <property type="entry name" value="GAL4"/>
    <property type="match status" value="1"/>
</dbReference>
<evidence type="ECO:0000256" key="7">
    <source>
        <dbReference type="PROSITE-ProRule" id="PRU00042"/>
    </source>
</evidence>